<protein>
    <recommendedName>
        <fullName evidence="4">MEGF10_11</fullName>
    </recommendedName>
</protein>
<keyword evidence="3" id="KW-1185">Reference proteome</keyword>
<evidence type="ECO:0000313" key="3">
    <source>
        <dbReference type="Proteomes" id="UP000507470"/>
    </source>
</evidence>
<accession>A0A6J8D7B2</accession>
<evidence type="ECO:0000256" key="1">
    <source>
        <dbReference type="SAM" id="MobiDB-lite"/>
    </source>
</evidence>
<dbReference type="Proteomes" id="UP000507470">
    <property type="component" value="Unassembled WGS sequence"/>
</dbReference>
<dbReference type="EMBL" id="CACVKT020006834">
    <property type="protein sequence ID" value="CAC5403769.1"/>
    <property type="molecule type" value="Genomic_DNA"/>
</dbReference>
<organism evidence="2 3">
    <name type="scientific">Mytilus coruscus</name>
    <name type="common">Sea mussel</name>
    <dbReference type="NCBI Taxonomy" id="42192"/>
    <lineage>
        <taxon>Eukaryota</taxon>
        <taxon>Metazoa</taxon>
        <taxon>Spiralia</taxon>
        <taxon>Lophotrochozoa</taxon>
        <taxon>Mollusca</taxon>
        <taxon>Bivalvia</taxon>
        <taxon>Autobranchia</taxon>
        <taxon>Pteriomorphia</taxon>
        <taxon>Mytilida</taxon>
        <taxon>Mytiloidea</taxon>
        <taxon>Mytilidae</taxon>
        <taxon>Mytilinae</taxon>
        <taxon>Mytilus</taxon>
    </lineage>
</organism>
<gene>
    <name evidence="2" type="ORF">MCOR_37635</name>
</gene>
<proteinExistence type="predicted"/>
<name>A0A6J8D7B2_MYTCO</name>
<dbReference type="AlphaFoldDB" id="A0A6J8D7B2"/>
<dbReference type="OrthoDB" id="6191661at2759"/>
<sequence length="265" mass="29268">MPHSESQTCKQRTESGVKDVCCADTEAHGNGCIPCSKGYTSTMGQSCRPCPNKTYGERCGSDCICSGLQICEHVKGCVEIPPTTGTSAHTTSDDRTYPWTQRTPTHSERDSFSQTTVKISDKTTLPQILDASTNGESTDTNVQATVHNKTDSSGVDNKSGVFSKDENILQYAMDRDEIGLRRPYEYENSSISVECAVDRHCLSCIRGRDSKSCENLNHIKRIKTVSHSANDGQHVLSDEDDSLDYYNISKTRSESDIFCKHSLKE</sequence>
<evidence type="ECO:0008006" key="4">
    <source>
        <dbReference type="Google" id="ProtNLM"/>
    </source>
</evidence>
<evidence type="ECO:0000313" key="2">
    <source>
        <dbReference type="EMBL" id="CAC5403769.1"/>
    </source>
</evidence>
<reference evidence="2 3" key="1">
    <citation type="submission" date="2020-06" db="EMBL/GenBank/DDBJ databases">
        <authorList>
            <person name="Li R."/>
            <person name="Bekaert M."/>
        </authorList>
    </citation>
    <scope>NUCLEOTIDE SEQUENCE [LARGE SCALE GENOMIC DNA]</scope>
    <source>
        <strain evidence="3">wild</strain>
    </source>
</reference>
<feature type="region of interest" description="Disordered" evidence="1">
    <location>
        <begin position="83"/>
        <end position="116"/>
    </location>
</feature>